<feature type="chain" id="PRO_5016633323" evidence="2">
    <location>
        <begin position="27"/>
        <end position="742"/>
    </location>
</feature>
<proteinExistence type="predicted"/>
<accession>A0A350H8R8</accession>
<protein>
    <submittedName>
        <fullName evidence="3">Uncharacterized protein</fullName>
    </submittedName>
</protein>
<name>A0A350H8R8_UNCW3</name>
<comment type="caution">
    <text evidence="3">The sequence shown here is derived from an EMBL/GenBank/DDBJ whole genome shotgun (WGS) entry which is preliminary data.</text>
</comment>
<evidence type="ECO:0000256" key="2">
    <source>
        <dbReference type="SAM" id="SignalP"/>
    </source>
</evidence>
<keyword evidence="1 2" id="KW-0732">Signal</keyword>
<evidence type="ECO:0000256" key="1">
    <source>
        <dbReference type="ARBA" id="ARBA00022729"/>
    </source>
</evidence>
<organism evidence="3 4">
    <name type="scientific">candidate division WOR-3 bacterium</name>
    <dbReference type="NCBI Taxonomy" id="2052148"/>
    <lineage>
        <taxon>Bacteria</taxon>
        <taxon>Bacteria division WOR-3</taxon>
    </lineage>
</organism>
<reference evidence="3 4" key="1">
    <citation type="journal article" date="2018" name="Nat. Biotechnol.">
        <title>A standardized bacterial taxonomy based on genome phylogeny substantially revises the tree of life.</title>
        <authorList>
            <person name="Parks D.H."/>
            <person name="Chuvochina M."/>
            <person name="Waite D.W."/>
            <person name="Rinke C."/>
            <person name="Skarshewski A."/>
            <person name="Chaumeil P.A."/>
            <person name="Hugenholtz P."/>
        </authorList>
    </citation>
    <scope>NUCLEOTIDE SEQUENCE [LARGE SCALE GENOMIC DNA]</scope>
    <source>
        <strain evidence="3">UBA9956</strain>
    </source>
</reference>
<dbReference type="Pfam" id="PF13715">
    <property type="entry name" value="CarbopepD_reg_2"/>
    <property type="match status" value="1"/>
</dbReference>
<dbReference type="InterPro" id="IPR039426">
    <property type="entry name" value="TonB-dep_rcpt-like"/>
</dbReference>
<feature type="signal peptide" evidence="2">
    <location>
        <begin position="1"/>
        <end position="26"/>
    </location>
</feature>
<evidence type="ECO:0000313" key="4">
    <source>
        <dbReference type="Proteomes" id="UP000264062"/>
    </source>
</evidence>
<dbReference type="GO" id="GO:0044718">
    <property type="term" value="P:siderophore transmembrane transport"/>
    <property type="evidence" value="ECO:0007669"/>
    <property type="project" value="TreeGrafter"/>
</dbReference>
<dbReference type="AlphaFoldDB" id="A0A350H8R8"/>
<dbReference type="GO" id="GO:0015344">
    <property type="term" value="F:siderophore uptake transmembrane transporter activity"/>
    <property type="evidence" value="ECO:0007669"/>
    <property type="project" value="TreeGrafter"/>
</dbReference>
<dbReference type="GO" id="GO:0009279">
    <property type="term" value="C:cell outer membrane"/>
    <property type="evidence" value="ECO:0007669"/>
    <property type="project" value="TreeGrafter"/>
</dbReference>
<dbReference type="PANTHER" id="PTHR30069">
    <property type="entry name" value="TONB-DEPENDENT OUTER MEMBRANE RECEPTOR"/>
    <property type="match status" value="1"/>
</dbReference>
<evidence type="ECO:0000313" key="3">
    <source>
        <dbReference type="EMBL" id="HAV91934.1"/>
    </source>
</evidence>
<dbReference type="Proteomes" id="UP000264062">
    <property type="component" value="Unassembled WGS sequence"/>
</dbReference>
<sequence>MAFIKKFLFVLSFITSIQIFSSSVSGYVYDINTNKPIPFCNVFIMNGTQGDIGDEKGFYSLDNLSDGDHTLIVNIIGYSSDTQRVNLKKDDFRRIDFFIKSIPIEMKGQEITGERAEFTNSISISRDVYKKEEFDFSPQLIEPDIMRVFQLLPSVVSSSDFSSALYVRGGSPDQNLILYDNSPIMNPFHLGGVLSTFETNSVKEAEFYAGGYPESYPNRLSSVIDVKSINPMKDDYHVVFDASILAANLFVESKIYDGLSFFVSGRRTYFDKILPLINFTFPYYFYDITSKIDYTYKDNIRTSFTYFNSTDNLSLSIEDTIDIVALDWGNRLYSLNYSQLLSSGKSLALTLYSSSYQNTFDVIEILKAHSLIYEYGSKLSYFIEKNSFKGKFGLDAIKDSFDYFVSIADTFNLIDLQRSPYTISAYLDGSYNYSEKFIGQFGVRFDKYQYNDIIRINPQVGLKFFLSKSLAMTLSLAKYSQYITSIRQEDNSFASIFGEMWLPIESLYDPQECIHTISGIEYYLTDKIFISGEFYKKHYPYILYTTMGQLIINRENPENAYISSVAGSHGFEVMIKSTYNKASGWIGYSYSRTEFLKDSTFVLPYYDKTHNLNMTLTLPLPLLIYFSTAVNYGSGFPYTAVVGKYRNYYYDIESDSIGDGGWSEIMSGYNESRFPAYKRVDISFSRKFTIDDFSLKLNLSIINVFNFRNVYFYYYDHSVTPSKRYEFTQFPIVPSIGVSGEF</sequence>
<dbReference type="InterPro" id="IPR008969">
    <property type="entry name" value="CarboxyPept-like_regulatory"/>
</dbReference>
<dbReference type="SUPFAM" id="SSF56935">
    <property type="entry name" value="Porins"/>
    <property type="match status" value="1"/>
</dbReference>
<dbReference type="SUPFAM" id="SSF49464">
    <property type="entry name" value="Carboxypeptidase regulatory domain-like"/>
    <property type="match status" value="1"/>
</dbReference>
<dbReference type="EMBL" id="DMZY01000061">
    <property type="protein sequence ID" value="HAV91934.1"/>
    <property type="molecule type" value="Genomic_DNA"/>
</dbReference>
<dbReference type="Gene3D" id="2.60.40.1120">
    <property type="entry name" value="Carboxypeptidase-like, regulatory domain"/>
    <property type="match status" value="1"/>
</dbReference>
<gene>
    <name evidence="3" type="ORF">DCW38_01980</name>
</gene>
<dbReference type="PANTHER" id="PTHR30069:SF29">
    <property type="entry name" value="HEMOGLOBIN AND HEMOGLOBIN-HAPTOGLOBIN-BINDING PROTEIN 1-RELATED"/>
    <property type="match status" value="1"/>
</dbReference>